<organism evidence="2 3">
    <name type="scientific">Aspergillus tubingensis (strain CBS 134.48)</name>
    <dbReference type="NCBI Taxonomy" id="767770"/>
    <lineage>
        <taxon>Eukaryota</taxon>
        <taxon>Fungi</taxon>
        <taxon>Dikarya</taxon>
        <taxon>Ascomycota</taxon>
        <taxon>Pezizomycotina</taxon>
        <taxon>Eurotiomycetes</taxon>
        <taxon>Eurotiomycetidae</taxon>
        <taxon>Eurotiales</taxon>
        <taxon>Aspergillaceae</taxon>
        <taxon>Aspergillus</taxon>
        <taxon>Aspergillus subgen. Circumdati</taxon>
    </lineage>
</organism>
<keyword evidence="1" id="KW-1133">Transmembrane helix</keyword>
<keyword evidence="3" id="KW-1185">Reference proteome</keyword>
<dbReference type="VEuPathDB" id="FungiDB:ASPTUDRAFT_39581"/>
<dbReference type="Proteomes" id="UP000184304">
    <property type="component" value="Unassembled WGS sequence"/>
</dbReference>
<protein>
    <submittedName>
        <fullName evidence="2">Uncharacterized protein</fullName>
    </submittedName>
</protein>
<keyword evidence="1" id="KW-0812">Transmembrane</keyword>
<reference evidence="3" key="1">
    <citation type="journal article" date="2017" name="Genome Biol.">
        <title>Comparative genomics reveals high biological diversity and specific adaptations in the industrially and medically important fungal genus Aspergillus.</title>
        <authorList>
            <person name="de Vries R.P."/>
            <person name="Riley R."/>
            <person name="Wiebenga A."/>
            <person name="Aguilar-Osorio G."/>
            <person name="Amillis S."/>
            <person name="Uchima C.A."/>
            <person name="Anderluh G."/>
            <person name="Asadollahi M."/>
            <person name="Askin M."/>
            <person name="Barry K."/>
            <person name="Battaglia E."/>
            <person name="Bayram O."/>
            <person name="Benocci T."/>
            <person name="Braus-Stromeyer S.A."/>
            <person name="Caldana C."/>
            <person name="Canovas D."/>
            <person name="Cerqueira G.C."/>
            <person name="Chen F."/>
            <person name="Chen W."/>
            <person name="Choi C."/>
            <person name="Clum A."/>
            <person name="Dos Santos R.A."/>
            <person name="Damasio A.R."/>
            <person name="Diallinas G."/>
            <person name="Emri T."/>
            <person name="Fekete E."/>
            <person name="Flipphi M."/>
            <person name="Freyberg S."/>
            <person name="Gallo A."/>
            <person name="Gournas C."/>
            <person name="Habgood R."/>
            <person name="Hainaut M."/>
            <person name="Harispe M.L."/>
            <person name="Henrissat B."/>
            <person name="Hilden K.S."/>
            <person name="Hope R."/>
            <person name="Hossain A."/>
            <person name="Karabika E."/>
            <person name="Karaffa L."/>
            <person name="Karanyi Z."/>
            <person name="Krasevec N."/>
            <person name="Kuo A."/>
            <person name="Kusch H."/>
            <person name="LaButti K."/>
            <person name="Lagendijk E.L."/>
            <person name="Lapidus A."/>
            <person name="Levasseur A."/>
            <person name="Lindquist E."/>
            <person name="Lipzen A."/>
            <person name="Logrieco A.F."/>
            <person name="MacCabe A."/>
            <person name="Maekelae M.R."/>
            <person name="Malavazi I."/>
            <person name="Melin P."/>
            <person name="Meyer V."/>
            <person name="Mielnichuk N."/>
            <person name="Miskei M."/>
            <person name="Molnar A.P."/>
            <person name="Mule G."/>
            <person name="Ngan C.Y."/>
            <person name="Orejas M."/>
            <person name="Orosz E."/>
            <person name="Ouedraogo J.P."/>
            <person name="Overkamp K.M."/>
            <person name="Park H.-S."/>
            <person name="Perrone G."/>
            <person name="Piumi F."/>
            <person name="Punt P.J."/>
            <person name="Ram A.F."/>
            <person name="Ramon A."/>
            <person name="Rauscher S."/>
            <person name="Record E."/>
            <person name="Riano-Pachon D.M."/>
            <person name="Robert V."/>
            <person name="Roehrig J."/>
            <person name="Ruller R."/>
            <person name="Salamov A."/>
            <person name="Salih N.S."/>
            <person name="Samson R.A."/>
            <person name="Sandor E."/>
            <person name="Sanguinetti M."/>
            <person name="Schuetze T."/>
            <person name="Sepcic K."/>
            <person name="Shelest E."/>
            <person name="Sherlock G."/>
            <person name="Sophianopoulou V."/>
            <person name="Squina F.M."/>
            <person name="Sun H."/>
            <person name="Susca A."/>
            <person name="Todd R.B."/>
            <person name="Tsang A."/>
            <person name="Unkles S.E."/>
            <person name="van de Wiele N."/>
            <person name="van Rossen-Uffink D."/>
            <person name="Oliveira J.V."/>
            <person name="Vesth T.C."/>
            <person name="Visser J."/>
            <person name="Yu J.-H."/>
            <person name="Zhou M."/>
            <person name="Andersen M.R."/>
            <person name="Archer D.B."/>
            <person name="Baker S.E."/>
            <person name="Benoit I."/>
            <person name="Brakhage A.A."/>
            <person name="Braus G.H."/>
            <person name="Fischer R."/>
            <person name="Frisvad J.C."/>
            <person name="Goldman G.H."/>
            <person name="Houbraken J."/>
            <person name="Oakley B."/>
            <person name="Pocsi I."/>
            <person name="Scazzocchio C."/>
            <person name="Seiboth B."/>
            <person name="vanKuyk P.A."/>
            <person name="Wortman J."/>
            <person name="Dyer P.S."/>
            <person name="Grigoriev I.V."/>
        </authorList>
    </citation>
    <scope>NUCLEOTIDE SEQUENCE [LARGE SCALE GENOMIC DNA]</scope>
    <source>
        <strain evidence="3">CBS 134.48</strain>
    </source>
</reference>
<evidence type="ECO:0000313" key="2">
    <source>
        <dbReference type="EMBL" id="OJI86633.1"/>
    </source>
</evidence>
<evidence type="ECO:0000256" key="1">
    <source>
        <dbReference type="SAM" id="Phobius"/>
    </source>
</evidence>
<accession>A0A1L9NBI0</accession>
<sequence>MAQALARNQKTRKSGVAERHAIRGSALVSNLGPGAPKIGRAFPPDPRLRRRQRVRTLWMYGWMIRYYGVALLPFDRSRKNGKSMENCIVVESFFLRPQGMMEGGREMHGAGEERRGAVDQWGPDVMMRKSRTGKSLMICLFRLGVVDQGCGMRWHLRNFNYDVRVSGKWEGRPRHVVAGIYPV</sequence>
<feature type="transmembrane region" description="Helical" evidence="1">
    <location>
        <begin position="57"/>
        <end position="74"/>
    </location>
</feature>
<dbReference type="EMBL" id="KV878187">
    <property type="protein sequence ID" value="OJI86633.1"/>
    <property type="molecule type" value="Genomic_DNA"/>
</dbReference>
<name>A0A1L9NBI0_ASPTC</name>
<proteinExistence type="predicted"/>
<evidence type="ECO:0000313" key="3">
    <source>
        <dbReference type="Proteomes" id="UP000184304"/>
    </source>
</evidence>
<keyword evidence="1" id="KW-0472">Membrane</keyword>
<dbReference type="AlphaFoldDB" id="A0A1L9NBI0"/>
<gene>
    <name evidence="2" type="ORF">ASPTUDRAFT_39581</name>
</gene>